<name>A0A1Y0B2G8_9LAMI</name>
<reference evidence="1" key="1">
    <citation type="submission" date="2017-03" db="EMBL/GenBank/DDBJ databases">
        <title>The mitochondrial genome of the carnivorous plant Utricularia reniformis (Lentibulariaceae): structure, comparative analysis and evolutionary landmarks.</title>
        <authorList>
            <person name="Silva S.R."/>
            <person name="Alvarenga D.O."/>
            <person name="Michael T.P."/>
            <person name="Miranda V.F.O."/>
            <person name="Varani A.M."/>
        </authorList>
    </citation>
    <scope>NUCLEOTIDE SEQUENCE</scope>
</reference>
<protein>
    <submittedName>
        <fullName evidence="1">Uncharacterized protein</fullName>
    </submittedName>
</protein>
<sequence>MTESRTYLQQRLLIFLLNSDRTVIDRGQVGEA</sequence>
<proteinExistence type="predicted"/>
<dbReference type="EMBL" id="KY774314">
    <property type="protein sequence ID" value="ART31563.1"/>
    <property type="molecule type" value="Genomic_DNA"/>
</dbReference>
<keyword evidence="1" id="KW-0496">Mitochondrion</keyword>
<organism evidence="1">
    <name type="scientific">Utricularia reniformis</name>
    <dbReference type="NCBI Taxonomy" id="192314"/>
    <lineage>
        <taxon>Eukaryota</taxon>
        <taxon>Viridiplantae</taxon>
        <taxon>Streptophyta</taxon>
        <taxon>Embryophyta</taxon>
        <taxon>Tracheophyta</taxon>
        <taxon>Spermatophyta</taxon>
        <taxon>Magnoliopsida</taxon>
        <taxon>eudicotyledons</taxon>
        <taxon>Gunneridae</taxon>
        <taxon>Pentapetalae</taxon>
        <taxon>asterids</taxon>
        <taxon>lamiids</taxon>
        <taxon>Lamiales</taxon>
        <taxon>Lentibulariaceae</taxon>
        <taxon>Utricularia</taxon>
    </lineage>
</organism>
<geneLocation type="mitochondrion" evidence="1"/>
<gene>
    <name evidence="1" type="ORF">AEK19_MT1365</name>
</gene>
<evidence type="ECO:0000313" key="1">
    <source>
        <dbReference type="EMBL" id="ART31563.1"/>
    </source>
</evidence>
<accession>A0A1Y0B2G8</accession>
<dbReference type="AlphaFoldDB" id="A0A1Y0B2G8"/>